<reference evidence="7 8" key="1">
    <citation type="submission" date="2016-04" db="EMBL/GenBank/DDBJ databases">
        <authorList>
            <consortium name="Pathogen Informatics"/>
        </authorList>
    </citation>
    <scope>NUCLEOTIDE SEQUENCE [LARGE SCALE GENOMIC DNA]</scope>
    <source>
        <strain evidence="7 8">H044680328</strain>
    </source>
</reference>
<feature type="transmembrane region" description="Helical" evidence="5">
    <location>
        <begin position="28"/>
        <end position="48"/>
    </location>
</feature>
<gene>
    <name evidence="7" type="primary">cc4_1</name>
    <name evidence="7" type="ORF">SAMEA3906487_00114</name>
</gene>
<evidence type="ECO:0000256" key="5">
    <source>
        <dbReference type="SAM" id="Phobius"/>
    </source>
</evidence>
<evidence type="ECO:0000256" key="4">
    <source>
        <dbReference type="PROSITE-ProRule" id="PRU00433"/>
    </source>
</evidence>
<protein>
    <submittedName>
        <fullName evidence="7">Cytochrome C</fullName>
    </submittedName>
</protein>
<sequence>MNTGKQSKPQRVDQIDPAFDPWEQSRPIPLFLLALFIALAVWGAFSYINDLHPVRDNELGQITEPLGPQSPDPAAPLLVTQGNDAVWSCASCHGARGEGAGLTPRLAALPQTYLAKQLQDFANGSRLNGSMRYVAQHLEPADIEAVARYYANLPVPPPPARDLGAALERGEALSRYGDWKLNIPACVTCHGPNGEGVGADFPPLAGQQPEYLFNQLAAWKGGERHNSPQRLMDDIASRMSDQDMWAIAQYFGSIRP</sequence>
<dbReference type="InterPro" id="IPR036909">
    <property type="entry name" value="Cyt_c-like_dom_sf"/>
</dbReference>
<dbReference type="InterPro" id="IPR009056">
    <property type="entry name" value="Cyt_c-like_dom"/>
</dbReference>
<dbReference type="EMBL" id="LT546645">
    <property type="protein sequence ID" value="SAI66145.1"/>
    <property type="molecule type" value="Genomic_DNA"/>
</dbReference>
<feature type="domain" description="Cytochrome c" evidence="6">
    <location>
        <begin position="77"/>
        <end position="154"/>
    </location>
</feature>
<dbReference type="eggNOG" id="COG2863">
    <property type="taxonomic scope" value="Bacteria"/>
</dbReference>
<evidence type="ECO:0000256" key="3">
    <source>
        <dbReference type="ARBA" id="ARBA00023004"/>
    </source>
</evidence>
<dbReference type="PATRIC" id="fig|123899.6.peg.107"/>
<dbReference type="OrthoDB" id="9773456at2"/>
<keyword evidence="3 4" id="KW-0408">Iron</keyword>
<dbReference type="GeneID" id="56588463"/>
<proteinExistence type="predicted"/>
<accession>A0A157RX94</accession>
<dbReference type="AlphaFoldDB" id="A0A157RX94"/>
<dbReference type="Proteomes" id="UP000076825">
    <property type="component" value="Chromosome 1"/>
</dbReference>
<dbReference type="RefSeq" id="WP_033534554.1">
    <property type="nucleotide sequence ID" value="NZ_CP016340.1"/>
</dbReference>
<evidence type="ECO:0000256" key="2">
    <source>
        <dbReference type="ARBA" id="ARBA00022723"/>
    </source>
</evidence>
<keyword evidence="5" id="KW-1133">Transmembrane helix</keyword>
<keyword evidence="5" id="KW-0812">Transmembrane</keyword>
<dbReference type="SUPFAM" id="SSF46626">
    <property type="entry name" value="Cytochrome c"/>
    <property type="match status" value="2"/>
</dbReference>
<dbReference type="KEGG" id="btrm:SAMEA390648700114"/>
<evidence type="ECO:0000259" key="6">
    <source>
        <dbReference type="PROSITE" id="PS51007"/>
    </source>
</evidence>
<dbReference type="GO" id="GO:0020037">
    <property type="term" value="F:heme binding"/>
    <property type="evidence" value="ECO:0007669"/>
    <property type="project" value="InterPro"/>
</dbReference>
<keyword evidence="2 4" id="KW-0479">Metal-binding</keyword>
<dbReference type="GO" id="GO:0009055">
    <property type="term" value="F:electron transfer activity"/>
    <property type="evidence" value="ECO:0007669"/>
    <property type="project" value="InterPro"/>
</dbReference>
<organism evidence="7 8">
    <name type="scientific">Bordetella trematum</name>
    <dbReference type="NCBI Taxonomy" id="123899"/>
    <lineage>
        <taxon>Bacteria</taxon>
        <taxon>Pseudomonadati</taxon>
        <taxon>Pseudomonadota</taxon>
        <taxon>Betaproteobacteria</taxon>
        <taxon>Burkholderiales</taxon>
        <taxon>Alcaligenaceae</taxon>
        <taxon>Bordetella</taxon>
    </lineage>
</organism>
<dbReference type="Gene3D" id="1.10.760.10">
    <property type="entry name" value="Cytochrome c-like domain"/>
    <property type="match status" value="2"/>
</dbReference>
<dbReference type="GO" id="GO:0046872">
    <property type="term" value="F:metal ion binding"/>
    <property type="evidence" value="ECO:0007669"/>
    <property type="project" value="UniProtKB-KW"/>
</dbReference>
<name>A0A157RX94_9BORD</name>
<dbReference type="PANTHER" id="PTHR33751">
    <property type="entry name" value="CBB3-TYPE CYTOCHROME C OXIDASE SUBUNIT FIXP"/>
    <property type="match status" value="1"/>
</dbReference>
<keyword evidence="1 4" id="KW-0349">Heme</keyword>
<evidence type="ECO:0000256" key="1">
    <source>
        <dbReference type="ARBA" id="ARBA00022617"/>
    </source>
</evidence>
<dbReference type="PANTHER" id="PTHR33751:SF11">
    <property type="entry name" value="BLL4483 PROTEIN"/>
    <property type="match status" value="1"/>
</dbReference>
<dbReference type="InterPro" id="IPR050597">
    <property type="entry name" value="Cytochrome_c_Oxidase_Subunit"/>
</dbReference>
<dbReference type="PROSITE" id="PS51007">
    <property type="entry name" value="CYTC"/>
    <property type="match status" value="2"/>
</dbReference>
<keyword evidence="5" id="KW-0472">Membrane</keyword>
<dbReference type="Pfam" id="PF00034">
    <property type="entry name" value="Cytochrom_C"/>
    <property type="match status" value="2"/>
</dbReference>
<evidence type="ECO:0000313" key="8">
    <source>
        <dbReference type="Proteomes" id="UP000076825"/>
    </source>
</evidence>
<evidence type="ECO:0000313" key="7">
    <source>
        <dbReference type="EMBL" id="SAI66145.1"/>
    </source>
</evidence>
<dbReference type="STRING" id="123899.SAMEA3906487_00114"/>
<keyword evidence="8" id="KW-1185">Reference proteome</keyword>
<feature type="domain" description="Cytochrome c" evidence="6">
    <location>
        <begin position="165"/>
        <end position="255"/>
    </location>
</feature>